<name>A0ABN9VSA7_9DINO</name>
<evidence type="ECO:0008006" key="3">
    <source>
        <dbReference type="Google" id="ProtNLM"/>
    </source>
</evidence>
<accession>A0ABN9VSA7</accession>
<keyword evidence="2" id="KW-1185">Reference proteome</keyword>
<evidence type="ECO:0000313" key="2">
    <source>
        <dbReference type="Proteomes" id="UP001189429"/>
    </source>
</evidence>
<organism evidence="1 2">
    <name type="scientific">Prorocentrum cordatum</name>
    <dbReference type="NCBI Taxonomy" id="2364126"/>
    <lineage>
        <taxon>Eukaryota</taxon>
        <taxon>Sar</taxon>
        <taxon>Alveolata</taxon>
        <taxon>Dinophyceae</taxon>
        <taxon>Prorocentrales</taxon>
        <taxon>Prorocentraceae</taxon>
        <taxon>Prorocentrum</taxon>
    </lineage>
</organism>
<dbReference type="Proteomes" id="UP001189429">
    <property type="component" value="Unassembled WGS sequence"/>
</dbReference>
<dbReference type="EMBL" id="CAUYUJ010017617">
    <property type="protein sequence ID" value="CAK0876341.1"/>
    <property type="molecule type" value="Genomic_DNA"/>
</dbReference>
<reference evidence="1" key="1">
    <citation type="submission" date="2023-10" db="EMBL/GenBank/DDBJ databases">
        <authorList>
            <person name="Chen Y."/>
            <person name="Shah S."/>
            <person name="Dougan E. K."/>
            <person name="Thang M."/>
            <person name="Chan C."/>
        </authorList>
    </citation>
    <scope>NUCLEOTIDE SEQUENCE [LARGE SCALE GENOMIC DNA]</scope>
</reference>
<evidence type="ECO:0000313" key="1">
    <source>
        <dbReference type="EMBL" id="CAK0876341.1"/>
    </source>
</evidence>
<comment type="caution">
    <text evidence="1">The sequence shown here is derived from an EMBL/GenBank/DDBJ whole genome shotgun (WGS) entry which is preliminary data.</text>
</comment>
<protein>
    <recommendedName>
        <fullName evidence="3">Reverse transcriptase domain-containing protein</fullName>
    </recommendedName>
</protein>
<proteinExistence type="predicted"/>
<gene>
    <name evidence="1" type="ORF">PCOR1329_LOCUS60758</name>
</gene>
<sequence length="156" mass="17548">MERCSRTLKGKWGSLINRRTGQYFGFVIDVPCRLLTNLRFADDVLLFGQSQNDAANMLSHLQQEAAQDGFIMHPDNTNLLAIVSVRVGSYVKMGNASVEVVPPTGFENYRGRIICLGEYRETEFANRVVAAWRVFGPALAHSLFEAIRFDFETQAV</sequence>